<dbReference type="Gramene" id="Psat06G0323700-T1">
    <property type="protein sequence ID" value="KAI5397345.1"/>
    <property type="gene ID" value="KIW84_063237"/>
</dbReference>
<dbReference type="SUPFAM" id="SSF52777">
    <property type="entry name" value="CoA-dependent acyltransferases"/>
    <property type="match status" value="1"/>
</dbReference>
<protein>
    <recommendedName>
        <fullName evidence="5">Benzyl alcohol O-benzoyltransferase</fullName>
    </recommendedName>
</protein>
<dbReference type="EMBL" id="JAMSHJ010000006">
    <property type="protein sequence ID" value="KAI5397345.1"/>
    <property type="molecule type" value="Genomic_DNA"/>
</dbReference>
<keyword evidence="4" id="KW-1185">Reference proteome</keyword>
<evidence type="ECO:0000256" key="2">
    <source>
        <dbReference type="ARBA" id="ARBA00022679"/>
    </source>
</evidence>
<keyword evidence="2" id="KW-0808">Transferase</keyword>
<evidence type="ECO:0000256" key="1">
    <source>
        <dbReference type="ARBA" id="ARBA00009861"/>
    </source>
</evidence>
<accession>A0A9D4WAM8</accession>
<evidence type="ECO:0008006" key="5">
    <source>
        <dbReference type="Google" id="ProtNLM"/>
    </source>
</evidence>
<dbReference type="Pfam" id="PF02458">
    <property type="entry name" value="Transferase"/>
    <property type="match status" value="1"/>
</dbReference>
<proteinExistence type="inferred from homology"/>
<evidence type="ECO:0000313" key="3">
    <source>
        <dbReference type="EMBL" id="KAI5397345.1"/>
    </source>
</evidence>
<dbReference type="OrthoDB" id="1483986at2759"/>
<comment type="similarity">
    <text evidence="1">Belongs to the plant acyltransferase family.</text>
</comment>
<gene>
    <name evidence="3" type="ORF">KIW84_063237</name>
</gene>
<evidence type="ECO:0000313" key="4">
    <source>
        <dbReference type="Proteomes" id="UP001058974"/>
    </source>
</evidence>
<reference evidence="3 4" key="1">
    <citation type="journal article" date="2022" name="Nat. Genet.">
        <title>Improved pea reference genome and pan-genome highlight genomic features and evolutionary characteristics.</title>
        <authorList>
            <person name="Yang T."/>
            <person name="Liu R."/>
            <person name="Luo Y."/>
            <person name="Hu S."/>
            <person name="Wang D."/>
            <person name="Wang C."/>
            <person name="Pandey M.K."/>
            <person name="Ge S."/>
            <person name="Xu Q."/>
            <person name="Li N."/>
            <person name="Li G."/>
            <person name="Huang Y."/>
            <person name="Saxena R.K."/>
            <person name="Ji Y."/>
            <person name="Li M."/>
            <person name="Yan X."/>
            <person name="He Y."/>
            <person name="Liu Y."/>
            <person name="Wang X."/>
            <person name="Xiang C."/>
            <person name="Varshney R.K."/>
            <person name="Ding H."/>
            <person name="Gao S."/>
            <person name="Zong X."/>
        </authorList>
    </citation>
    <scope>NUCLEOTIDE SEQUENCE [LARGE SCALE GENOMIC DNA]</scope>
    <source>
        <strain evidence="3 4">cv. Zhongwan 6</strain>
    </source>
</reference>
<sequence>MTQFLLFTMKRRAPKLVTPSNIHYLHLQYLNIPYHQKPLSSTAQSLLFTLKKPAPGLVIPSNKNHLRFQYLHIPYHQKPFSMMAKSLTFTVKRRAPELVTPLTPTPHEIKLLSAIDEQDGLRFHIPLIQFYNYDPNMKGKDPVDAIRKALAKTLVFYYPFAGRLREGAGRKLMVDCTGEGVLFIEADADDVTLKDFGDNPLPPFPFLDEVLYDVPGSSNVLNAPLMLIQVTRLKCGGFIFAIRINHTISDAFGIAQFMNALAEICRGMNEPSISPVWRRELLSARNPPRVTCYHPELEQAPNNKGIINVISIDNMARRTFFYGPNELATIRSLLPTNQQQQYSKFEIITAFLWRCRTIALQLDSNKEVCMYFGVNGRSKFVDLQLPNGYYGNVVAIPAAITTAGKIVESTSGYMYALNLVQNAKTKVTKEYMRSLADLIVIKGRPLFTTTKLMFIVSDTTRVGFRDVNFGWGKAVYGGPAIDSPLPGILSFYIPFTNVKGEEGFVVPFCLPAQAMERFVIEHDSVLKGNSNQFANGDTN</sequence>
<organism evidence="3 4">
    <name type="scientific">Pisum sativum</name>
    <name type="common">Garden pea</name>
    <name type="synonym">Lathyrus oleraceus</name>
    <dbReference type="NCBI Taxonomy" id="3888"/>
    <lineage>
        <taxon>Eukaryota</taxon>
        <taxon>Viridiplantae</taxon>
        <taxon>Streptophyta</taxon>
        <taxon>Embryophyta</taxon>
        <taxon>Tracheophyta</taxon>
        <taxon>Spermatophyta</taxon>
        <taxon>Magnoliopsida</taxon>
        <taxon>eudicotyledons</taxon>
        <taxon>Gunneridae</taxon>
        <taxon>Pentapetalae</taxon>
        <taxon>rosids</taxon>
        <taxon>fabids</taxon>
        <taxon>Fabales</taxon>
        <taxon>Fabaceae</taxon>
        <taxon>Papilionoideae</taxon>
        <taxon>50 kb inversion clade</taxon>
        <taxon>NPAAA clade</taxon>
        <taxon>Hologalegina</taxon>
        <taxon>IRL clade</taxon>
        <taxon>Fabeae</taxon>
        <taxon>Lathyrus</taxon>
    </lineage>
</organism>
<comment type="caution">
    <text evidence="3">The sequence shown here is derived from an EMBL/GenBank/DDBJ whole genome shotgun (WGS) entry which is preliminary data.</text>
</comment>
<dbReference type="InterPro" id="IPR050898">
    <property type="entry name" value="Plant_acyltransferase"/>
</dbReference>
<dbReference type="Gene3D" id="3.30.559.10">
    <property type="entry name" value="Chloramphenicol acetyltransferase-like domain"/>
    <property type="match status" value="2"/>
</dbReference>
<dbReference type="AlphaFoldDB" id="A0A9D4WAM8"/>
<dbReference type="PANTHER" id="PTHR31147:SF66">
    <property type="entry name" value="OS05G0315700 PROTEIN"/>
    <property type="match status" value="1"/>
</dbReference>
<dbReference type="GO" id="GO:0016740">
    <property type="term" value="F:transferase activity"/>
    <property type="evidence" value="ECO:0007669"/>
    <property type="project" value="UniProtKB-KW"/>
</dbReference>
<dbReference type="InterPro" id="IPR023213">
    <property type="entry name" value="CAT-like_dom_sf"/>
</dbReference>
<name>A0A9D4WAM8_PEA</name>
<dbReference type="PANTHER" id="PTHR31147">
    <property type="entry name" value="ACYL TRANSFERASE 4"/>
    <property type="match status" value="1"/>
</dbReference>
<dbReference type="Proteomes" id="UP001058974">
    <property type="component" value="Chromosome 6"/>
</dbReference>